<dbReference type="AlphaFoldDB" id="A0AAD9KKK8"/>
<feature type="compositionally biased region" description="Basic and acidic residues" evidence="6">
    <location>
        <begin position="574"/>
        <end position="589"/>
    </location>
</feature>
<evidence type="ECO:0000256" key="1">
    <source>
        <dbReference type="ARBA" id="ARBA00004245"/>
    </source>
</evidence>
<feature type="compositionally biased region" description="Acidic residues" evidence="6">
    <location>
        <begin position="685"/>
        <end position="694"/>
    </location>
</feature>
<dbReference type="PANTHER" id="PTHR47970">
    <property type="entry name" value="KINESIN-LIKE PROTEIN KIF11"/>
    <property type="match status" value="1"/>
</dbReference>
<evidence type="ECO:0000313" key="7">
    <source>
        <dbReference type="EMBL" id="KAK2172844.1"/>
    </source>
</evidence>
<reference evidence="7" key="1">
    <citation type="journal article" date="2023" name="Mol. Biol. Evol.">
        <title>Third-Generation Sequencing Reveals the Adaptive Role of the Epigenome in Three Deep-Sea Polychaetes.</title>
        <authorList>
            <person name="Perez M."/>
            <person name="Aroh O."/>
            <person name="Sun Y."/>
            <person name="Lan Y."/>
            <person name="Juniper S.K."/>
            <person name="Young C.R."/>
            <person name="Angers B."/>
            <person name="Qian P.Y."/>
        </authorList>
    </citation>
    <scope>NUCLEOTIDE SEQUENCE</scope>
    <source>
        <strain evidence="7">R07B-5</strain>
    </source>
</reference>
<dbReference type="InterPro" id="IPR047149">
    <property type="entry name" value="KIF11-like"/>
</dbReference>
<dbReference type="GO" id="GO:0051231">
    <property type="term" value="P:spindle elongation"/>
    <property type="evidence" value="ECO:0007669"/>
    <property type="project" value="TreeGrafter"/>
</dbReference>
<accession>A0AAD9KKK8</accession>
<evidence type="ECO:0000256" key="4">
    <source>
        <dbReference type="ARBA" id="ARBA00023212"/>
    </source>
</evidence>
<dbReference type="GO" id="GO:0005876">
    <property type="term" value="C:spindle microtubule"/>
    <property type="evidence" value="ECO:0007669"/>
    <property type="project" value="TreeGrafter"/>
</dbReference>
<evidence type="ECO:0000256" key="6">
    <source>
        <dbReference type="SAM" id="MobiDB-lite"/>
    </source>
</evidence>
<sequence>MVSTEAQHAEPPLSCMTMFTVHLSRVRRNLNSTLSGCEAGSNCSMDSSAISLTKSLSRQARVAEFENATIQKQRQELHLLVAELRDRDRELNEMVSSHHKQLLSWDQDRQKILSLERMCSRLEQTLHERSDELRALTAKLNIAESSTQNQMTALDSTQRQLARVTEQHSQAESFIKELEEKNRSVNQALVSQASSVGQLEAHEHELRTVLKLKDRDLIEAANQITELCRKLKKFGAQYRESRLKETETKRKLIECKNKCSDSQYQLSVLQREQLARQQELDNNKLENQRLSQEIATLKQELLLFDEREKRKDQILALQKSKHERLESELSTLQQLYERQQQDLCLLHLNLESTKSLLDQQGALQHNKQLERSRNVEQNAELEQNHDSEPVREPEEKTDLELSKDRKRNEGSGGDVDGRRKWEDGREMEDRGSNGVDERCNPGVGETVLPPYMGNGSLLDAPKPNTPPPTTTGVPLQAEPYYLPGVATMPRPQTADNTSESREDHEGSRIPILLLRAKKSEPVVSGKHPRRNSPRHKSDSAVPSGGKTENPARQRRGVSRGDYPDSGASASPGENGRKDWDDHVTKEDPGGPKCPPVVPGLLGQGDIQSLNGSKTSASEMSTLALSILYNSQSSAGGDTSHVNGVAIEKQSSKDGGSVDIDGDIMNERFPDMDYCSTPKKSNTSLEDADTSDIGEDVSSPVSKLHKLLTESCELVRDLERSVLSSSSAADEEVGMG</sequence>
<feature type="region of interest" description="Disordered" evidence="6">
    <location>
        <begin position="646"/>
        <end position="698"/>
    </location>
</feature>
<protein>
    <recommendedName>
        <fullName evidence="9">Coiled-coil domain-containing protein 62</fullName>
    </recommendedName>
</protein>
<organism evidence="7 8">
    <name type="scientific">Ridgeia piscesae</name>
    <name type="common">Tubeworm</name>
    <dbReference type="NCBI Taxonomy" id="27915"/>
    <lineage>
        <taxon>Eukaryota</taxon>
        <taxon>Metazoa</taxon>
        <taxon>Spiralia</taxon>
        <taxon>Lophotrochozoa</taxon>
        <taxon>Annelida</taxon>
        <taxon>Polychaeta</taxon>
        <taxon>Sedentaria</taxon>
        <taxon>Canalipalpata</taxon>
        <taxon>Sabellida</taxon>
        <taxon>Siboglinidae</taxon>
        <taxon>Ridgeia</taxon>
    </lineage>
</organism>
<keyword evidence="8" id="KW-1185">Reference proteome</keyword>
<keyword evidence="4" id="KW-0206">Cytoskeleton</keyword>
<proteinExistence type="predicted"/>
<evidence type="ECO:0000313" key="8">
    <source>
        <dbReference type="Proteomes" id="UP001209878"/>
    </source>
</evidence>
<dbReference type="GO" id="GO:0072686">
    <property type="term" value="C:mitotic spindle"/>
    <property type="evidence" value="ECO:0007669"/>
    <property type="project" value="TreeGrafter"/>
</dbReference>
<comment type="caution">
    <text evidence="7">The sequence shown here is derived from an EMBL/GenBank/DDBJ whole genome shotgun (WGS) entry which is preliminary data.</text>
</comment>
<feature type="coiled-coil region" evidence="5">
    <location>
        <begin position="268"/>
        <end position="342"/>
    </location>
</feature>
<keyword evidence="3" id="KW-0505">Motor protein</keyword>
<feature type="compositionally biased region" description="Basic and acidic residues" evidence="6">
    <location>
        <begin position="382"/>
        <end position="439"/>
    </location>
</feature>
<feature type="compositionally biased region" description="Basic and acidic residues" evidence="6">
    <location>
        <begin position="498"/>
        <end position="507"/>
    </location>
</feature>
<dbReference type="PANTHER" id="PTHR47970:SF12">
    <property type="entry name" value="KINESIN FAMILY MEMBER 11"/>
    <property type="match status" value="1"/>
</dbReference>
<feature type="coiled-coil region" evidence="5">
    <location>
        <begin position="119"/>
        <end position="181"/>
    </location>
</feature>
<keyword evidence="2" id="KW-0963">Cytoplasm</keyword>
<dbReference type="GO" id="GO:0090307">
    <property type="term" value="P:mitotic spindle assembly"/>
    <property type="evidence" value="ECO:0007669"/>
    <property type="project" value="TreeGrafter"/>
</dbReference>
<keyword evidence="5" id="KW-0175">Coiled coil</keyword>
<dbReference type="EMBL" id="JAODUO010000925">
    <property type="protein sequence ID" value="KAK2172844.1"/>
    <property type="molecule type" value="Genomic_DNA"/>
</dbReference>
<dbReference type="Proteomes" id="UP001209878">
    <property type="component" value="Unassembled WGS sequence"/>
</dbReference>
<evidence type="ECO:0000256" key="2">
    <source>
        <dbReference type="ARBA" id="ARBA00022490"/>
    </source>
</evidence>
<dbReference type="GO" id="GO:0008574">
    <property type="term" value="F:plus-end-directed microtubule motor activity"/>
    <property type="evidence" value="ECO:0007669"/>
    <property type="project" value="TreeGrafter"/>
</dbReference>
<evidence type="ECO:0000256" key="3">
    <source>
        <dbReference type="ARBA" id="ARBA00023175"/>
    </source>
</evidence>
<gene>
    <name evidence="7" type="ORF">NP493_925g02056</name>
</gene>
<evidence type="ECO:0000256" key="5">
    <source>
        <dbReference type="SAM" id="Coils"/>
    </source>
</evidence>
<feature type="region of interest" description="Disordered" evidence="6">
    <location>
        <begin position="367"/>
        <end position="615"/>
    </location>
</feature>
<comment type="subcellular location">
    <subcellularLocation>
        <location evidence="1">Cytoplasm</location>
        <location evidence="1">Cytoskeleton</location>
    </subcellularLocation>
</comment>
<name>A0AAD9KKK8_RIDPI</name>
<feature type="compositionally biased region" description="Polar residues" evidence="6">
    <location>
        <begin position="605"/>
        <end position="615"/>
    </location>
</feature>
<evidence type="ECO:0008006" key="9">
    <source>
        <dbReference type="Google" id="ProtNLM"/>
    </source>
</evidence>